<evidence type="ECO:0008006" key="4">
    <source>
        <dbReference type="Google" id="ProtNLM"/>
    </source>
</evidence>
<proteinExistence type="predicted"/>
<evidence type="ECO:0000313" key="3">
    <source>
        <dbReference type="Proteomes" id="UP000054526"/>
    </source>
</evidence>
<feature type="transmembrane region" description="Helical" evidence="1">
    <location>
        <begin position="98"/>
        <end position="117"/>
    </location>
</feature>
<sequence length="738" mass="81741">MNLERNVTNIRLKPVRNRIRHRLSRMHRFDVGLWRFAIAGVWVFTCLAAAVAALGMPTGLGAIFDMLGGIVLNTVALGIASAIVMIVLAVSGLRIPRFFTGSILYSIVLTAVLFYFSEFNLPASIVLAVLITGAAALLPVAGAWLAGWVKETSTASKLAAAAGLIVVCTVFFTSILSDQNDAGISAAVSAVNPLSVDPSIPGDHAFSYFTYGSGQDRHRPEYGKEVRQLSTSVDASAYIKDWRWLRTMFWGFDQKKLPLNGRVWLPEGPGPYPLVLMLHGNHLMEQFSDEGYGYLGELLAGRGIAAISIDENFLNYSVWSDLPEADMKVRTWLLLKHIEQIQTFSRDQSSPFHGRIDFGRIALLGHSRGAQAAAMAADRDKWFKEDSALPRADSYSVQGVVALAPTDTLVDGKQAELKDISFLTIHGAKDSDLVDFHGDRLYGRTLFPHNANGFKTSLYIADANHSQFNTEWQSDAALPTRLFITPAGQLKAEEQRHIAEVYVSAFLETVLKGSSEFHNLFRDYRTALQLLPASRYYNRYQNGSFQRIADYEADDRAKLSSSTMAQAVNMSQWRHVQAVNRQREAKGNKGVILEWKQSASYEVSVISGDFDPTDDSVVSFAMADYGHDLSARSTLADISIEVEAEDAAGVAVRLPLAQFMDIQPLPVTDYTWLPGKESILLKDRYKEPSEPVFQTYELPLHKFHDANARFDPSNWTKLTLYFDGGPGKAMLDDIGLSR</sequence>
<reference evidence="2 3" key="1">
    <citation type="submission" date="2014-12" db="EMBL/GenBank/DDBJ databases">
        <title>Draft genome sequence of Cohnella kolymensis strain B-2846.</title>
        <authorList>
            <person name="Karlyshev A.V."/>
            <person name="Kudryashova E.B."/>
        </authorList>
    </citation>
    <scope>NUCLEOTIDE SEQUENCE [LARGE SCALE GENOMIC DNA]</scope>
    <source>
        <strain evidence="2 3">VKM B-2846</strain>
    </source>
</reference>
<feature type="transmembrane region" description="Helical" evidence="1">
    <location>
        <begin position="158"/>
        <end position="176"/>
    </location>
</feature>
<accession>A0ABR5A7G4</accession>
<keyword evidence="3" id="KW-1185">Reference proteome</keyword>
<protein>
    <recommendedName>
        <fullName evidence="4">Alpha/beta hydrolase</fullName>
    </recommendedName>
</protein>
<keyword evidence="1" id="KW-0812">Transmembrane</keyword>
<dbReference type="SUPFAM" id="SSF53474">
    <property type="entry name" value="alpha/beta-Hydrolases"/>
    <property type="match status" value="1"/>
</dbReference>
<keyword evidence="1" id="KW-1133">Transmembrane helix</keyword>
<feature type="transmembrane region" description="Helical" evidence="1">
    <location>
        <begin position="66"/>
        <end position="91"/>
    </location>
</feature>
<organism evidence="2 3">
    <name type="scientific">Cohnella kolymensis</name>
    <dbReference type="NCBI Taxonomy" id="1590652"/>
    <lineage>
        <taxon>Bacteria</taxon>
        <taxon>Bacillati</taxon>
        <taxon>Bacillota</taxon>
        <taxon>Bacilli</taxon>
        <taxon>Bacillales</taxon>
        <taxon>Paenibacillaceae</taxon>
        <taxon>Cohnella</taxon>
    </lineage>
</organism>
<feature type="transmembrane region" description="Helical" evidence="1">
    <location>
        <begin position="32"/>
        <end position="54"/>
    </location>
</feature>
<comment type="caution">
    <text evidence="2">The sequence shown here is derived from an EMBL/GenBank/DDBJ whole genome shotgun (WGS) entry which is preliminary data.</text>
</comment>
<gene>
    <name evidence="2" type="ORF">SD71_06155</name>
</gene>
<dbReference type="Proteomes" id="UP000054526">
    <property type="component" value="Unassembled WGS sequence"/>
</dbReference>
<dbReference type="PANTHER" id="PTHR33428">
    <property type="entry name" value="CHLOROPHYLLASE-2, CHLOROPLASTIC"/>
    <property type="match status" value="1"/>
</dbReference>
<dbReference type="InterPro" id="IPR029058">
    <property type="entry name" value="AB_hydrolase_fold"/>
</dbReference>
<dbReference type="Gene3D" id="3.40.50.1820">
    <property type="entry name" value="alpha/beta hydrolase"/>
    <property type="match status" value="1"/>
</dbReference>
<keyword evidence="1" id="KW-0472">Membrane</keyword>
<dbReference type="PANTHER" id="PTHR33428:SF2">
    <property type="entry name" value="CHLOROPHYLLASE-2"/>
    <property type="match status" value="1"/>
</dbReference>
<evidence type="ECO:0000256" key="1">
    <source>
        <dbReference type="SAM" id="Phobius"/>
    </source>
</evidence>
<feature type="transmembrane region" description="Helical" evidence="1">
    <location>
        <begin position="123"/>
        <end position="146"/>
    </location>
</feature>
<name>A0ABR5A7G4_9BACL</name>
<evidence type="ECO:0000313" key="2">
    <source>
        <dbReference type="EMBL" id="KIL36603.1"/>
    </source>
</evidence>
<dbReference type="EMBL" id="JXAL01000006">
    <property type="protein sequence ID" value="KIL36603.1"/>
    <property type="molecule type" value="Genomic_DNA"/>
</dbReference>